<comment type="caution">
    <text evidence="1">The sequence shown here is derived from an EMBL/GenBank/DDBJ whole genome shotgun (WGS) entry which is preliminary data.</text>
</comment>
<dbReference type="AlphaFoldDB" id="A0A9Q3KZ58"/>
<reference evidence="1" key="1">
    <citation type="submission" date="2021-03" db="EMBL/GenBank/DDBJ databases">
        <title>Draft genome sequence of rust myrtle Austropuccinia psidii MF-1, a brazilian biotype.</title>
        <authorList>
            <person name="Quecine M.C."/>
            <person name="Pachon D.M.R."/>
            <person name="Bonatelli M.L."/>
            <person name="Correr F.H."/>
            <person name="Franceschini L.M."/>
            <person name="Leite T.F."/>
            <person name="Margarido G.R.A."/>
            <person name="Almeida C.A."/>
            <person name="Ferrarezi J.A."/>
            <person name="Labate C.A."/>
        </authorList>
    </citation>
    <scope>NUCLEOTIDE SEQUENCE</scope>
    <source>
        <strain evidence="1">MF-1</strain>
    </source>
</reference>
<name>A0A9Q3KZ58_9BASI</name>
<organism evidence="1 2">
    <name type="scientific">Austropuccinia psidii MF-1</name>
    <dbReference type="NCBI Taxonomy" id="1389203"/>
    <lineage>
        <taxon>Eukaryota</taxon>
        <taxon>Fungi</taxon>
        <taxon>Dikarya</taxon>
        <taxon>Basidiomycota</taxon>
        <taxon>Pucciniomycotina</taxon>
        <taxon>Pucciniomycetes</taxon>
        <taxon>Pucciniales</taxon>
        <taxon>Sphaerophragmiaceae</taxon>
        <taxon>Austropuccinia</taxon>
    </lineage>
</organism>
<proteinExistence type="predicted"/>
<sequence>MSGGCQSFPHSPTSVPTSFDIDSETELIQGNVSRHEPFPSGSHRDIYQSQYRNWYREAKEEEWEICTRLWKGAMSSHLHIKSFLGNKNTIEILGGGSPLYCKDKVKKMKNWLKNQGFLSIDQKKELEVTPFLEKEGPVASISSKPAPEVSKCKM</sequence>
<accession>A0A9Q3KZ58</accession>
<gene>
    <name evidence="1" type="ORF">O181_130698</name>
</gene>
<keyword evidence="2" id="KW-1185">Reference proteome</keyword>
<dbReference type="EMBL" id="AVOT02140913">
    <property type="protein sequence ID" value="MBW0590983.1"/>
    <property type="molecule type" value="Genomic_DNA"/>
</dbReference>
<evidence type="ECO:0000313" key="1">
    <source>
        <dbReference type="EMBL" id="MBW0590983.1"/>
    </source>
</evidence>
<dbReference type="Proteomes" id="UP000765509">
    <property type="component" value="Unassembled WGS sequence"/>
</dbReference>
<protein>
    <submittedName>
        <fullName evidence="1">Uncharacterized protein</fullName>
    </submittedName>
</protein>
<evidence type="ECO:0000313" key="2">
    <source>
        <dbReference type="Proteomes" id="UP000765509"/>
    </source>
</evidence>